<reference evidence="3" key="1">
    <citation type="submission" date="2023-06" db="EMBL/GenBank/DDBJ databases">
        <authorList>
            <person name="Delattre M."/>
        </authorList>
    </citation>
    <scope>NUCLEOTIDE SEQUENCE</scope>
    <source>
        <strain evidence="3">AF72</strain>
    </source>
</reference>
<evidence type="ECO:0000256" key="1">
    <source>
        <dbReference type="SAM" id="MobiDB-lite"/>
    </source>
</evidence>
<feature type="region of interest" description="Disordered" evidence="1">
    <location>
        <begin position="1"/>
        <end position="45"/>
    </location>
</feature>
<dbReference type="Pfam" id="PF00313">
    <property type="entry name" value="CSD"/>
    <property type="match status" value="1"/>
</dbReference>
<keyword evidence="4" id="KW-1185">Reference proteome</keyword>
<dbReference type="InterPro" id="IPR002059">
    <property type="entry name" value="CSP_DNA-bd"/>
</dbReference>
<dbReference type="EMBL" id="CATQJA010002637">
    <property type="protein sequence ID" value="CAJ0575292.1"/>
    <property type="molecule type" value="Genomic_DNA"/>
</dbReference>
<protein>
    <recommendedName>
        <fullName evidence="2">CSD domain-containing protein</fullName>
    </recommendedName>
</protein>
<feature type="domain" description="CSD" evidence="2">
    <location>
        <begin position="61"/>
        <end position="130"/>
    </location>
</feature>
<dbReference type="PANTHER" id="PTHR11544">
    <property type="entry name" value="COLD SHOCK DOMAIN CONTAINING PROTEINS"/>
    <property type="match status" value="1"/>
</dbReference>
<dbReference type="PRINTS" id="PR00050">
    <property type="entry name" value="COLDSHOCK"/>
</dbReference>
<feature type="region of interest" description="Disordered" evidence="1">
    <location>
        <begin position="159"/>
        <end position="212"/>
    </location>
</feature>
<dbReference type="PROSITE" id="PS51857">
    <property type="entry name" value="CSD_2"/>
    <property type="match status" value="1"/>
</dbReference>
<dbReference type="Gene3D" id="2.40.50.140">
    <property type="entry name" value="Nucleic acid-binding proteins"/>
    <property type="match status" value="1"/>
</dbReference>
<dbReference type="InterPro" id="IPR012340">
    <property type="entry name" value="NA-bd_OB-fold"/>
</dbReference>
<dbReference type="AlphaFoldDB" id="A0AA36CWP8"/>
<dbReference type="InterPro" id="IPR019844">
    <property type="entry name" value="CSD_CS"/>
</dbReference>
<feature type="compositionally biased region" description="Basic and acidic residues" evidence="1">
    <location>
        <begin position="18"/>
        <end position="30"/>
    </location>
</feature>
<proteinExistence type="predicted"/>
<evidence type="ECO:0000259" key="2">
    <source>
        <dbReference type="PROSITE" id="PS51857"/>
    </source>
</evidence>
<dbReference type="GO" id="GO:0003676">
    <property type="term" value="F:nucleic acid binding"/>
    <property type="evidence" value="ECO:0007669"/>
    <property type="project" value="InterPro"/>
</dbReference>
<dbReference type="PROSITE" id="PS00352">
    <property type="entry name" value="CSD_1"/>
    <property type="match status" value="1"/>
</dbReference>
<feature type="compositionally biased region" description="Basic residues" evidence="1">
    <location>
        <begin position="197"/>
        <end position="212"/>
    </location>
</feature>
<dbReference type="InterPro" id="IPR011129">
    <property type="entry name" value="CSD"/>
</dbReference>
<feature type="non-terminal residue" evidence="3">
    <location>
        <position position="1"/>
    </location>
</feature>
<dbReference type="Proteomes" id="UP001177023">
    <property type="component" value="Unassembled WGS sequence"/>
</dbReference>
<organism evidence="3 4">
    <name type="scientific">Mesorhabditis spiculigera</name>
    <dbReference type="NCBI Taxonomy" id="96644"/>
    <lineage>
        <taxon>Eukaryota</taxon>
        <taxon>Metazoa</taxon>
        <taxon>Ecdysozoa</taxon>
        <taxon>Nematoda</taxon>
        <taxon>Chromadorea</taxon>
        <taxon>Rhabditida</taxon>
        <taxon>Rhabditina</taxon>
        <taxon>Rhabditomorpha</taxon>
        <taxon>Rhabditoidea</taxon>
        <taxon>Rhabditidae</taxon>
        <taxon>Mesorhabditinae</taxon>
        <taxon>Mesorhabditis</taxon>
    </lineage>
</organism>
<accession>A0AA36CWP8</accession>
<comment type="caution">
    <text evidence="3">The sequence shown here is derived from an EMBL/GenBank/DDBJ whole genome shotgun (WGS) entry which is preliminary data.</text>
</comment>
<gene>
    <name evidence="3" type="ORF">MSPICULIGERA_LOCUS13604</name>
</gene>
<dbReference type="InterPro" id="IPR050181">
    <property type="entry name" value="Cold_shock_domain"/>
</dbReference>
<evidence type="ECO:0000313" key="3">
    <source>
        <dbReference type="EMBL" id="CAJ0575292.1"/>
    </source>
</evidence>
<dbReference type="SUPFAM" id="SSF50249">
    <property type="entry name" value="Nucleic acid-binding proteins"/>
    <property type="match status" value="1"/>
</dbReference>
<sequence length="212" mass="24091">MTDKKVVDLTTSMAEVTVSKDEGRPKDQGRPRGSGRSRMTEEEFAVKQEEKLKKIEIVDAKVTGKVKHYNIMGHYGFIETEDGQDVFVHQTSIKSSKMPFYLRTLADNEPVQFDVGKTADNTFEAINVTGPDGADVIGSPYYMLQIRSFRLAYYAAKEARDKRRQSPKDPAEAEKHPRARRGEAQKEPKAEGDAQKTRTRGPRRRRDRKEAV</sequence>
<dbReference type="SMART" id="SM00357">
    <property type="entry name" value="CSP"/>
    <property type="match status" value="1"/>
</dbReference>
<evidence type="ECO:0000313" key="4">
    <source>
        <dbReference type="Proteomes" id="UP001177023"/>
    </source>
</evidence>
<name>A0AA36CWP8_9BILA</name>
<feature type="compositionally biased region" description="Basic and acidic residues" evidence="1">
    <location>
        <begin position="159"/>
        <end position="196"/>
    </location>
</feature>